<dbReference type="GO" id="GO:0008444">
    <property type="term" value="F:CDP-diacylglycerol-glycerol-3-phosphate 3-phosphatidyltransferase activity"/>
    <property type="evidence" value="ECO:0007669"/>
    <property type="project" value="InterPro"/>
</dbReference>
<keyword evidence="9 14" id="KW-0472">Membrane</keyword>
<evidence type="ECO:0000256" key="6">
    <source>
        <dbReference type="ARBA" id="ARBA00022692"/>
    </source>
</evidence>
<evidence type="ECO:0000256" key="4">
    <source>
        <dbReference type="ARBA" id="ARBA00022516"/>
    </source>
</evidence>
<evidence type="ECO:0000256" key="2">
    <source>
        <dbReference type="ARBA" id="ARBA00004141"/>
    </source>
</evidence>
<proteinExistence type="inferred from homology"/>
<evidence type="ECO:0000256" key="1">
    <source>
        <dbReference type="ARBA" id="ARBA00003973"/>
    </source>
</evidence>
<keyword evidence="8" id="KW-0443">Lipid metabolism</keyword>
<comment type="function">
    <text evidence="1">This protein catalyzes the committed step to the synthesis of the acidic phospholipids.</text>
</comment>
<dbReference type="KEGG" id="dsy:DSY2617"/>
<accession>Q24U86</accession>
<evidence type="ECO:0000256" key="14">
    <source>
        <dbReference type="SAM" id="Phobius"/>
    </source>
</evidence>
<feature type="transmembrane region" description="Helical" evidence="14">
    <location>
        <begin position="133"/>
        <end position="163"/>
    </location>
</feature>
<dbReference type="InterPro" id="IPR000462">
    <property type="entry name" value="CDP-OH_P_trans"/>
</dbReference>
<keyword evidence="7 14" id="KW-1133">Transmembrane helix</keyword>
<keyword evidence="6 14" id="KW-0812">Transmembrane</keyword>
<protein>
    <recommendedName>
        <fullName evidence="12">Phosphatidylglycerophosphate synthase</fullName>
    </recommendedName>
</protein>
<dbReference type="InterPro" id="IPR004570">
    <property type="entry name" value="Phosphatidylglycerol_P_synth"/>
</dbReference>
<comment type="subcellular location">
    <subcellularLocation>
        <location evidence="2">Membrane</location>
        <topology evidence="2">Multi-pass membrane protein</topology>
    </subcellularLocation>
</comment>
<dbReference type="Proteomes" id="UP000001946">
    <property type="component" value="Chromosome"/>
</dbReference>
<dbReference type="AlphaFoldDB" id="Q24U86"/>
<evidence type="ECO:0000256" key="13">
    <source>
        <dbReference type="RuleBase" id="RU003750"/>
    </source>
</evidence>
<sequence>MMNSSDERMLKSIPNWLSLSRIFLSLALLFLEPLSLSFYAMYIACGLSDMLDGFIARKTGTTSTLGAKIDSLADLVMAGVLLVILWPILNPGAVILLWVIFIGVIRLAAMMVARIKYNSLASLHTYGNKATGLLLFLFPLLLSFSHAAVLMYIICVLASISAIEELLIHLTSDELLLNRKGWFEGKK</sequence>
<dbReference type="PANTHER" id="PTHR14269">
    <property type="entry name" value="CDP-DIACYLGLYCEROL--GLYCEROL-3-PHOSPHATE 3-PHOSPHATIDYLTRANSFERASE-RELATED"/>
    <property type="match status" value="1"/>
</dbReference>
<evidence type="ECO:0000256" key="11">
    <source>
        <dbReference type="ARBA" id="ARBA00023264"/>
    </source>
</evidence>
<dbReference type="GO" id="GO:0016020">
    <property type="term" value="C:membrane"/>
    <property type="evidence" value="ECO:0007669"/>
    <property type="project" value="UniProtKB-SubCell"/>
</dbReference>
<dbReference type="STRING" id="138119.DSY2617"/>
<evidence type="ECO:0000313" key="16">
    <source>
        <dbReference type="Proteomes" id="UP000001946"/>
    </source>
</evidence>
<gene>
    <name evidence="15" type="ordered locus">DSY2617</name>
</gene>
<dbReference type="Pfam" id="PF01066">
    <property type="entry name" value="CDP-OH_P_transf"/>
    <property type="match status" value="1"/>
</dbReference>
<evidence type="ECO:0000313" key="15">
    <source>
        <dbReference type="EMBL" id="BAE84406.1"/>
    </source>
</evidence>
<dbReference type="GO" id="GO:0006655">
    <property type="term" value="P:phosphatidylglycerol biosynthetic process"/>
    <property type="evidence" value="ECO:0007669"/>
    <property type="project" value="UniProtKB-UniPathway"/>
</dbReference>
<evidence type="ECO:0000256" key="10">
    <source>
        <dbReference type="ARBA" id="ARBA00023209"/>
    </source>
</evidence>
<dbReference type="Gene3D" id="1.20.120.1760">
    <property type="match status" value="1"/>
</dbReference>
<organism evidence="15 16">
    <name type="scientific">Desulfitobacterium hafniense (strain Y51)</name>
    <dbReference type="NCBI Taxonomy" id="138119"/>
    <lineage>
        <taxon>Bacteria</taxon>
        <taxon>Bacillati</taxon>
        <taxon>Bacillota</taxon>
        <taxon>Clostridia</taxon>
        <taxon>Eubacteriales</taxon>
        <taxon>Desulfitobacteriaceae</taxon>
        <taxon>Desulfitobacterium</taxon>
    </lineage>
</organism>
<dbReference type="InterPro" id="IPR043130">
    <property type="entry name" value="CDP-OH_PTrfase_TM_dom"/>
</dbReference>
<comment type="similarity">
    <text evidence="3 13">Belongs to the CDP-alcohol phosphatidyltransferase class-I family.</text>
</comment>
<evidence type="ECO:0000256" key="9">
    <source>
        <dbReference type="ARBA" id="ARBA00023136"/>
    </source>
</evidence>
<evidence type="ECO:0000256" key="5">
    <source>
        <dbReference type="ARBA" id="ARBA00022679"/>
    </source>
</evidence>
<dbReference type="PANTHER" id="PTHR14269:SF61">
    <property type="entry name" value="CDP-DIACYLGLYCEROL--SERINE O-PHOSPHATIDYLTRANSFERASE"/>
    <property type="match status" value="1"/>
</dbReference>
<keyword evidence="11" id="KW-1208">Phospholipid metabolism</keyword>
<name>Q24U86_DESHY</name>
<dbReference type="eggNOG" id="COG0558">
    <property type="taxonomic scope" value="Bacteria"/>
</dbReference>
<keyword evidence="16" id="KW-1185">Reference proteome</keyword>
<keyword evidence="10" id="KW-0594">Phospholipid biosynthesis</keyword>
<dbReference type="PIRSF" id="PIRSF000847">
    <property type="entry name" value="Phos_ph_gly_syn"/>
    <property type="match status" value="1"/>
</dbReference>
<evidence type="ECO:0000256" key="7">
    <source>
        <dbReference type="ARBA" id="ARBA00022989"/>
    </source>
</evidence>
<dbReference type="PROSITE" id="PS00379">
    <property type="entry name" value="CDP_ALCOHOL_P_TRANSF"/>
    <property type="match status" value="1"/>
</dbReference>
<keyword evidence="5 13" id="KW-0808">Transferase</keyword>
<evidence type="ECO:0000256" key="3">
    <source>
        <dbReference type="ARBA" id="ARBA00010441"/>
    </source>
</evidence>
<keyword evidence="4" id="KW-0444">Lipid biosynthesis</keyword>
<dbReference type="InterPro" id="IPR048254">
    <property type="entry name" value="CDP_ALCOHOL_P_TRANSF_CS"/>
</dbReference>
<dbReference type="EMBL" id="AP008230">
    <property type="protein sequence ID" value="BAE84406.1"/>
    <property type="molecule type" value="Genomic_DNA"/>
</dbReference>
<evidence type="ECO:0000256" key="12">
    <source>
        <dbReference type="ARBA" id="ARBA00033018"/>
    </source>
</evidence>
<dbReference type="InterPro" id="IPR050324">
    <property type="entry name" value="CDP-alcohol_PTase-I"/>
</dbReference>
<dbReference type="UniPathway" id="UPA00084">
    <property type="reaction ID" value="UER00503"/>
</dbReference>
<dbReference type="HOGENOM" id="CLU_115797_1_0_9"/>
<reference evidence="15 16" key="1">
    <citation type="journal article" date="2006" name="J. Bacteriol.">
        <title>Complete genome sequence of the dehalorespiring bacterium Desulfitobacterium hafniense Y51 and comparison with Dehalococcoides ethenogenes 195.</title>
        <authorList>
            <person name="Nonaka H."/>
            <person name="Keresztes G."/>
            <person name="Shinoda Y."/>
            <person name="Ikenaga Y."/>
            <person name="Abe M."/>
            <person name="Naito K."/>
            <person name="Inatomi K."/>
            <person name="Furukawa K."/>
            <person name="Inui M."/>
            <person name="Yukawa H."/>
        </authorList>
    </citation>
    <scope>NUCLEOTIDE SEQUENCE [LARGE SCALE GENOMIC DNA]</scope>
    <source>
        <strain evidence="15 16">Y51</strain>
    </source>
</reference>
<evidence type="ECO:0000256" key="8">
    <source>
        <dbReference type="ARBA" id="ARBA00023098"/>
    </source>
</evidence>